<organism evidence="1 2">
    <name type="scientific">Acetivibrio mesophilus</name>
    <dbReference type="NCBI Taxonomy" id="2487273"/>
    <lineage>
        <taxon>Bacteria</taxon>
        <taxon>Bacillati</taxon>
        <taxon>Bacillota</taxon>
        <taxon>Clostridia</taxon>
        <taxon>Eubacteriales</taxon>
        <taxon>Oscillospiraceae</taxon>
        <taxon>Acetivibrio</taxon>
    </lineage>
</organism>
<dbReference type="EMBL" id="RLII01000025">
    <property type="protein sequence ID" value="RXE58093.1"/>
    <property type="molecule type" value="Genomic_DNA"/>
</dbReference>
<reference evidence="2" key="1">
    <citation type="submission" date="2018-11" db="EMBL/GenBank/DDBJ databases">
        <title>Genome sequencing of a novel mesophilic and cellulolytic organism within the genus Hungateiclostridium.</title>
        <authorList>
            <person name="Rettenmaier R."/>
            <person name="Liebl W."/>
            <person name="Zverlov V."/>
        </authorList>
    </citation>
    <scope>NUCLEOTIDE SEQUENCE [LARGE SCALE GENOMIC DNA]</scope>
    <source>
        <strain evidence="2">N2K1</strain>
    </source>
</reference>
<keyword evidence="2" id="KW-1185">Reference proteome</keyword>
<name>A0A4Q0I1P6_9FIRM</name>
<protein>
    <submittedName>
        <fullName evidence="1">Uncharacterized protein</fullName>
    </submittedName>
</protein>
<accession>A0A4Q0I1P6</accession>
<dbReference type="AlphaFoldDB" id="A0A4Q0I1P6"/>
<sequence length="114" mass="12936">MKAFKALTVGRGDSVRIKITTTIEEAILNKAKALAKQEGLEGANAIIERALELYFTSIENEVWEKSLSSGWIKKLVLKGDSILYENIKCRKTLENYKPEDYTQNNLQSKGWNKV</sequence>
<evidence type="ECO:0000313" key="2">
    <source>
        <dbReference type="Proteomes" id="UP000289166"/>
    </source>
</evidence>
<proteinExistence type="predicted"/>
<evidence type="ECO:0000313" key="1">
    <source>
        <dbReference type="EMBL" id="RXE58093.1"/>
    </source>
</evidence>
<dbReference type="Proteomes" id="UP000289166">
    <property type="component" value="Unassembled WGS sequence"/>
</dbReference>
<comment type="caution">
    <text evidence="1">The sequence shown here is derived from an EMBL/GenBank/DDBJ whole genome shotgun (WGS) entry which is preliminary data.</text>
</comment>
<dbReference type="OrthoDB" id="2085423at2"/>
<gene>
    <name evidence="1" type="ORF">EFD62_14245</name>
</gene>